<proteinExistence type="predicted"/>
<organism evidence="1 2">
    <name type="scientific">Caldibacillus debilis</name>
    <dbReference type="NCBI Taxonomy" id="301148"/>
    <lineage>
        <taxon>Bacteria</taxon>
        <taxon>Bacillati</taxon>
        <taxon>Bacillota</taxon>
        <taxon>Bacilli</taxon>
        <taxon>Bacillales</taxon>
        <taxon>Bacillaceae</taxon>
        <taxon>Caldibacillus</taxon>
    </lineage>
</organism>
<sequence length="59" mass="6766">MFASKANHSGKRIEVSVYITDDKNPLSANFKPTVFPVSFSIPLSGKYFEYLFNYILENE</sequence>
<reference evidence="1 2" key="1">
    <citation type="submission" date="2016-01" db="EMBL/GenBank/DDBJ databases">
        <title>Draft Genome Sequences of Seven Thermophilic Sporeformers Isolated from Foods.</title>
        <authorList>
            <person name="Berendsen E.M."/>
            <person name="Wells-Bennik M.H."/>
            <person name="Krawcyk A.O."/>
            <person name="De Jong A."/>
            <person name="Holsappel S."/>
            <person name="Eijlander R.T."/>
            <person name="Kuipers O.P."/>
        </authorList>
    </citation>
    <scope>NUCLEOTIDE SEQUENCE [LARGE SCALE GENOMIC DNA]</scope>
    <source>
        <strain evidence="1 2">B4135</strain>
    </source>
</reference>
<accession>A0A150LLX5</accession>
<dbReference type="STRING" id="301148.B4135_2918"/>
<gene>
    <name evidence="1" type="ORF">B4135_2918</name>
</gene>
<evidence type="ECO:0000313" key="2">
    <source>
        <dbReference type="Proteomes" id="UP000075683"/>
    </source>
</evidence>
<dbReference type="Proteomes" id="UP000075683">
    <property type="component" value="Unassembled WGS sequence"/>
</dbReference>
<evidence type="ECO:0000313" key="1">
    <source>
        <dbReference type="EMBL" id="KYD13255.1"/>
    </source>
</evidence>
<name>A0A150LLX5_9BACI</name>
<dbReference type="EMBL" id="LQYT01000082">
    <property type="protein sequence ID" value="KYD13255.1"/>
    <property type="molecule type" value="Genomic_DNA"/>
</dbReference>
<comment type="caution">
    <text evidence="1">The sequence shown here is derived from an EMBL/GenBank/DDBJ whole genome shotgun (WGS) entry which is preliminary data.</text>
</comment>
<protein>
    <submittedName>
        <fullName evidence="1">Uncharacterized protein</fullName>
    </submittedName>
</protein>
<dbReference type="AlphaFoldDB" id="A0A150LLX5"/>